<keyword evidence="2" id="KW-1185">Reference proteome</keyword>
<evidence type="ECO:0000313" key="1">
    <source>
        <dbReference type="EMBL" id="VDN36919.1"/>
    </source>
</evidence>
<dbReference type="EMBL" id="UYRU01089842">
    <property type="protein sequence ID" value="VDN36919.1"/>
    <property type="molecule type" value="Genomic_DNA"/>
</dbReference>
<accession>A0A3P7R7J1</accession>
<name>A0A3P7R7J1_DIBLA</name>
<evidence type="ECO:0000313" key="2">
    <source>
        <dbReference type="Proteomes" id="UP000281553"/>
    </source>
</evidence>
<gene>
    <name evidence="1" type="ORF">DILT_LOCUS17176</name>
</gene>
<dbReference type="OrthoDB" id="10250284at2759"/>
<protein>
    <submittedName>
        <fullName evidence="1">Uncharacterized protein</fullName>
    </submittedName>
</protein>
<organism evidence="1 2">
    <name type="scientific">Dibothriocephalus latus</name>
    <name type="common">Fish tapeworm</name>
    <name type="synonym">Diphyllobothrium latum</name>
    <dbReference type="NCBI Taxonomy" id="60516"/>
    <lineage>
        <taxon>Eukaryota</taxon>
        <taxon>Metazoa</taxon>
        <taxon>Spiralia</taxon>
        <taxon>Lophotrochozoa</taxon>
        <taxon>Platyhelminthes</taxon>
        <taxon>Cestoda</taxon>
        <taxon>Eucestoda</taxon>
        <taxon>Diphyllobothriidea</taxon>
        <taxon>Diphyllobothriidae</taxon>
        <taxon>Dibothriocephalus</taxon>
    </lineage>
</organism>
<dbReference type="Proteomes" id="UP000281553">
    <property type="component" value="Unassembled WGS sequence"/>
</dbReference>
<reference evidence="1 2" key="1">
    <citation type="submission" date="2018-11" db="EMBL/GenBank/DDBJ databases">
        <authorList>
            <consortium name="Pathogen Informatics"/>
        </authorList>
    </citation>
    <scope>NUCLEOTIDE SEQUENCE [LARGE SCALE GENOMIC DNA]</scope>
</reference>
<sequence length="59" mass="6296">MFASHTQPSAEPKTDYFAGWLGESQLDLQCSLQGRQPADSINLAIGGPCDILSLPQSFG</sequence>
<proteinExistence type="predicted"/>
<dbReference type="AlphaFoldDB" id="A0A3P7R7J1"/>